<dbReference type="EMBL" id="JACHDN010000001">
    <property type="protein sequence ID" value="MBB5472051.1"/>
    <property type="molecule type" value="Genomic_DNA"/>
</dbReference>
<dbReference type="Gene3D" id="3.90.1210.10">
    <property type="entry name" value="Antifreeze-like/N-acetylneuraminic acid synthase C-terminal domain"/>
    <property type="match status" value="1"/>
</dbReference>
<dbReference type="Pfam" id="PF08666">
    <property type="entry name" value="SAF"/>
    <property type="match status" value="1"/>
</dbReference>
<comment type="caution">
    <text evidence="2">The sequence shown here is derived from an EMBL/GenBank/DDBJ whole genome shotgun (WGS) entry which is preliminary data.</text>
</comment>
<evidence type="ECO:0000313" key="2">
    <source>
        <dbReference type="EMBL" id="GEL46215.1"/>
    </source>
</evidence>
<evidence type="ECO:0000259" key="1">
    <source>
        <dbReference type="SMART" id="SM00858"/>
    </source>
</evidence>
<evidence type="ECO:0000313" key="4">
    <source>
        <dbReference type="Proteomes" id="UP000321723"/>
    </source>
</evidence>
<organism evidence="2 4">
    <name type="scientific">Cellulomonas hominis</name>
    <dbReference type="NCBI Taxonomy" id="156981"/>
    <lineage>
        <taxon>Bacteria</taxon>
        <taxon>Bacillati</taxon>
        <taxon>Actinomycetota</taxon>
        <taxon>Actinomycetes</taxon>
        <taxon>Micrococcales</taxon>
        <taxon>Cellulomonadaceae</taxon>
        <taxon>Cellulomonas</taxon>
    </lineage>
</organism>
<accession>A0A511FAG9</accession>
<dbReference type="SMART" id="SM00858">
    <property type="entry name" value="SAF"/>
    <property type="match status" value="1"/>
</dbReference>
<sequence>MRLTDRLPAPTRRRLRVLAWRARRPLAALCAGLAVLLAVERLRPPDPPAVEVTVAARDLPAGTVLADDDVAVVPVPVALVPAGVPTDAAGVLGHRTAVGVPAGLPLASELLAEEAAAPPEGSVVVPVRFADAGVAALLRPGMRVDVVAAALLDGAEAERLARDALVLAGADAVPEAGAGSSGGLLGASGGAAGAGGGAAQDVPVLLAVSPAESVTLGAAAAARVLGAVIVG</sequence>
<evidence type="ECO:0000313" key="5">
    <source>
        <dbReference type="Proteomes" id="UP000564629"/>
    </source>
</evidence>
<proteinExistence type="predicted"/>
<feature type="domain" description="SAF" evidence="1">
    <location>
        <begin position="50"/>
        <end position="112"/>
    </location>
</feature>
<dbReference type="InterPro" id="IPR013974">
    <property type="entry name" value="SAF"/>
</dbReference>
<dbReference type="Proteomes" id="UP000564629">
    <property type="component" value="Unassembled WGS sequence"/>
</dbReference>
<dbReference type="EMBL" id="BJVQ01000012">
    <property type="protein sequence ID" value="GEL46215.1"/>
    <property type="molecule type" value="Genomic_DNA"/>
</dbReference>
<dbReference type="RefSeq" id="WP_146835482.1">
    <property type="nucleotide sequence ID" value="NZ_BJVQ01000012.1"/>
</dbReference>
<dbReference type="AlphaFoldDB" id="A0A511FAG9"/>
<gene>
    <name evidence="2" type="ORF">CHO01_13310</name>
    <name evidence="3" type="ORF">HNR08_000787</name>
</gene>
<reference evidence="2 4" key="1">
    <citation type="submission" date="2019-07" db="EMBL/GenBank/DDBJ databases">
        <title>Whole genome shotgun sequence of Cellulomonas hominis NBRC 16055.</title>
        <authorList>
            <person name="Hosoyama A."/>
            <person name="Uohara A."/>
            <person name="Ohji S."/>
            <person name="Ichikawa N."/>
        </authorList>
    </citation>
    <scope>NUCLEOTIDE SEQUENCE [LARGE SCALE GENOMIC DNA]</scope>
    <source>
        <strain evidence="2 4">NBRC 16055</strain>
    </source>
</reference>
<keyword evidence="4" id="KW-1185">Reference proteome</keyword>
<dbReference type="Proteomes" id="UP000321723">
    <property type="component" value="Unassembled WGS sequence"/>
</dbReference>
<reference evidence="3 5" key="2">
    <citation type="submission" date="2020-08" db="EMBL/GenBank/DDBJ databases">
        <title>Sequencing the genomes of 1000 actinobacteria strains.</title>
        <authorList>
            <person name="Klenk H.-P."/>
        </authorList>
    </citation>
    <scope>NUCLEOTIDE SEQUENCE [LARGE SCALE GENOMIC DNA]</scope>
    <source>
        <strain evidence="3 5">DSM 9581</strain>
    </source>
</reference>
<protein>
    <submittedName>
        <fullName evidence="3">Flp pilus assembly protein CpaB</fullName>
    </submittedName>
</protein>
<name>A0A511FAG9_9CELL</name>
<evidence type="ECO:0000313" key="3">
    <source>
        <dbReference type="EMBL" id="MBB5472051.1"/>
    </source>
</evidence>